<feature type="compositionally biased region" description="Basic and acidic residues" evidence="1">
    <location>
        <begin position="650"/>
        <end position="690"/>
    </location>
</feature>
<comment type="caution">
    <text evidence="2">The sequence shown here is derived from an EMBL/GenBank/DDBJ whole genome shotgun (WGS) entry which is preliminary data.</text>
</comment>
<evidence type="ECO:0000313" key="2">
    <source>
        <dbReference type="EMBL" id="KAJ3185397.1"/>
    </source>
</evidence>
<reference evidence="2" key="1">
    <citation type="submission" date="2020-05" db="EMBL/GenBank/DDBJ databases">
        <title>Phylogenomic resolution of chytrid fungi.</title>
        <authorList>
            <person name="Stajich J.E."/>
            <person name="Amses K."/>
            <person name="Simmons R."/>
            <person name="Seto K."/>
            <person name="Myers J."/>
            <person name="Bonds A."/>
            <person name="Quandt C.A."/>
            <person name="Barry K."/>
            <person name="Liu P."/>
            <person name="Grigoriev I."/>
            <person name="Longcore J.E."/>
            <person name="James T.Y."/>
        </authorList>
    </citation>
    <scope>NUCLEOTIDE SEQUENCE</scope>
    <source>
        <strain evidence="2">JEL0379</strain>
    </source>
</reference>
<organism evidence="2 3">
    <name type="scientific">Geranomyces variabilis</name>
    <dbReference type="NCBI Taxonomy" id="109894"/>
    <lineage>
        <taxon>Eukaryota</taxon>
        <taxon>Fungi</taxon>
        <taxon>Fungi incertae sedis</taxon>
        <taxon>Chytridiomycota</taxon>
        <taxon>Chytridiomycota incertae sedis</taxon>
        <taxon>Chytridiomycetes</taxon>
        <taxon>Spizellomycetales</taxon>
        <taxon>Powellomycetaceae</taxon>
        <taxon>Geranomyces</taxon>
    </lineage>
</organism>
<feature type="compositionally biased region" description="Basic residues" evidence="1">
    <location>
        <begin position="719"/>
        <end position="730"/>
    </location>
</feature>
<evidence type="ECO:0000256" key="1">
    <source>
        <dbReference type="SAM" id="MobiDB-lite"/>
    </source>
</evidence>
<feature type="compositionally biased region" description="Basic and acidic residues" evidence="1">
    <location>
        <begin position="124"/>
        <end position="137"/>
    </location>
</feature>
<name>A0AAD5XU09_9FUNG</name>
<feature type="region of interest" description="Disordered" evidence="1">
    <location>
        <begin position="928"/>
        <end position="989"/>
    </location>
</feature>
<dbReference type="AlphaFoldDB" id="A0AAD5XU09"/>
<feature type="region of interest" description="Disordered" evidence="1">
    <location>
        <begin position="623"/>
        <end position="749"/>
    </location>
</feature>
<feature type="compositionally biased region" description="Basic and acidic residues" evidence="1">
    <location>
        <begin position="623"/>
        <end position="637"/>
    </location>
</feature>
<evidence type="ECO:0000313" key="3">
    <source>
        <dbReference type="Proteomes" id="UP001212152"/>
    </source>
</evidence>
<feature type="region of interest" description="Disordered" evidence="1">
    <location>
        <begin position="39"/>
        <end position="93"/>
    </location>
</feature>
<feature type="compositionally biased region" description="Polar residues" evidence="1">
    <location>
        <begin position="384"/>
        <end position="396"/>
    </location>
</feature>
<feature type="compositionally biased region" description="Pro residues" evidence="1">
    <location>
        <begin position="351"/>
        <end position="363"/>
    </location>
</feature>
<feature type="region of interest" description="Disordered" evidence="1">
    <location>
        <begin position="124"/>
        <end position="426"/>
    </location>
</feature>
<feature type="compositionally biased region" description="Basic and acidic residues" evidence="1">
    <location>
        <begin position="171"/>
        <end position="182"/>
    </location>
</feature>
<keyword evidence="3" id="KW-1185">Reference proteome</keyword>
<evidence type="ECO:0008006" key="4">
    <source>
        <dbReference type="Google" id="ProtNLM"/>
    </source>
</evidence>
<feature type="compositionally biased region" description="Basic residues" evidence="1">
    <location>
        <begin position="1"/>
        <end position="11"/>
    </location>
</feature>
<dbReference type="Proteomes" id="UP001212152">
    <property type="component" value="Unassembled WGS sequence"/>
</dbReference>
<proteinExistence type="predicted"/>
<feature type="compositionally biased region" description="Basic and acidic residues" evidence="1">
    <location>
        <begin position="193"/>
        <end position="222"/>
    </location>
</feature>
<feature type="region of interest" description="Disordered" evidence="1">
    <location>
        <begin position="813"/>
        <end position="848"/>
    </location>
</feature>
<feature type="compositionally biased region" description="Low complexity" evidence="1">
    <location>
        <begin position="819"/>
        <end position="830"/>
    </location>
</feature>
<gene>
    <name evidence="2" type="ORF">HDU87_000016</name>
</gene>
<dbReference type="EMBL" id="JADGJQ010000001">
    <property type="protein sequence ID" value="KAJ3185397.1"/>
    <property type="molecule type" value="Genomic_DNA"/>
</dbReference>
<accession>A0AAD5XU09</accession>
<feature type="region of interest" description="Disordered" evidence="1">
    <location>
        <begin position="1"/>
        <end position="25"/>
    </location>
</feature>
<feature type="compositionally biased region" description="Basic and acidic residues" evidence="1">
    <location>
        <begin position="698"/>
        <end position="718"/>
    </location>
</feature>
<protein>
    <recommendedName>
        <fullName evidence="4">RRM domain-containing protein</fullName>
    </recommendedName>
</protein>
<sequence>MRSPEKRKRKPGPSPLKGYSPKKRRALVAGIKPVVWNVVTRGDGGVSQEEDTGGETVGVPSSPLPAPSSAYVPMSVSPGPSSDSAVSEHENKESLVGAVGEVLAPVEMSHGEQLETMKEALHVNQKDADDVTRRQGDEVVPCAPELSEIDVEAGLQQRQQPPPGARNSPSVEKDNVEQKNEKCVLSQQAVPLKVDEGRGSERTEESCDEKMKWPDSRQRPSREATPAQPGSPKTVQSLDAASASGFTEPCEREKSSTQSILAQLAAPSDMAVTERQEWPTLQPASKESAPAFPHVRPEFCQGPRQATTPVQSRLPEPGPSATAVKPSANCRPQPRDSIKTPPQKSGLPIRAPTPSPRKPPTPASRPVRNKTVPSRSAPERRPETQTARKPGTTTSAPARKPDRSLGRKPATCDSEPTFKTGEPHLPAARMADDLSRAASPRAALPPKGKVKIQAFHPYELNERPASRPTPQPQALCSQYIGPVVAVKLKNDNEGTRARVIFVNEESIEKAIEEFDGVVLKVTLFPLPNPRELAAAHAQTATEIAIGAPEGPALDPARAAALGKWKKFTENKVEVHPAVANDKIGDGLLHRSGDNFRPQSRFSSQWPCDKTDIWFPSHSSSYKRYRDTKKTPWRDLHDSAGSSHQPSRSSDGGRGERRDHRDEKIGNHDDTASGRGDEHRNKRARKDDDCRHKPHGRKTPREGLREINHRILKKQIERAKPRKHRHGHSHKPAVNSNSQDRSGDCLASGNCVQDSTNAAASANDVMGGHSDGPHDGASAANEVVGGVHLGANSDAPHDEASATNDVAGAQLHAPMDEESAPISSSSPDIPAGCESRSNETTGQGCSGMGARDVRRTLAGLSKQAGSKRGEAKQGGISSQILLTTHPSMPATARDQRMGSSRAAVVENSSTALAVSARYCGLAESGRQNLLQPVTERKHAGAPNKKAKDNHTAPQCDSAASGRESKHHVADVSDGGGAQAKGVGESSCQAC</sequence>